<feature type="transmembrane region" description="Helical" evidence="2">
    <location>
        <begin position="83"/>
        <end position="103"/>
    </location>
</feature>
<evidence type="ECO:0000313" key="4">
    <source>
        <dbReference type="Proteomes" id="UP001146120"/>
    </source>
</evidence>
<dbReference type="Proteomes" id="UP001146120">
    <property type="component" value="Unassembled WGS sequence"/>
</dbReference>
<dbReference type="SUPFAM" id="SSF53474">
    <property type="entry name" value="alpha/beta-Hydrolases"/>
    <property type="match status" value="1"/>
</dbReference>
<proteinExistence type="predicted"/>
<reference evidence="3" key="2">
    <citation type="journal article" date="2023" name="Microbiol Resour">
        <title>Decontamination and Annotation of the Draft Genome Sequence of the Oomycete Lagenidium giganteum ARSEF 373.</title>
        <authorList>
            <person name="Morgan W.R."/>
            <person name="Tartar A."/>
        </authorList>
    </citation>
    <scope>NUCLEOTIDE SEQUENCE</scope>
    <source>
        <strain evidence="3">ARSEF 373</strain>
    </source>
</reference>
<dbReference type="GO" id="GO:0008374">
    <property type="term" value="F:O-acyltransferase activity"/>
    <property type="evidence" value="ECO:0007669"/>
    <property type="project" value="InterPro"/>
</dbReference>
<evidence type="ECO:0008006" key="5">
    <source>
        <dbReference type="Google" id="ProtNLM"/>
    </source>
</evidence>
<dbReference type="Pfam" id="PF02450">
    <property type="entry name" value="LCAT"/>
    <property type="match status" value="1"/>
</dbReference>
<keyword evidence="2" id="KW-0472">Membrane</keyword>
<dbReference type="InterPro" id="IPR003386">
    <property type="entry name" value="LACT/PDAT_acylTrfase"/>
</dbReference>
<gene>
    <name evidence="3" type="ORF">N0F65_001700</name>
</gene>
<protein>
    <recommendedName>
        <fullName evidence="5">Phospholipid:diacylglycerol acyltransferase</fullName>
    </recommendedName>
</protein>
<dbReference type="GO" id="GO:0006629">
    <property type="term" value="P:lipid metabolic process"/>
    <property type="evidence" value="ECO:0007669"/>
    <property type="project" value="InterPro"/>
</dbReference>
<evidence type="ECO:0000313" key="3">
    <source>
        <dbReference type="EMBL" id="DAZ95098.1"/>
    </source>
</evidence>
<evidence type="ECO:0000256" key="1">
    <source>
        <dbReference type="SAM" id="MobiDB-lite"/>
    </source>
</evidence>
<keyword evidence="2" id="KW-0812">Transmembrane</keyword>
<dbReference type="InterPro" id="IPR029058">
    <property type="entry name" value="AB_hydrolase_fold"/>
</dbReference>
<keyword evidence="2" id="KW-1133">Transmembrane helix</keyword>
<feature type="compositionally biased region" description="Basic residues" evidence="1">
    <location>
        <begin position="32"/>
        <end position="45"/>
    </location>
</feature>
<organism evidence="3 4">
    <name type="scientific">Lagenidium giganteum</name>
    <dbReference type="NCBI Taxonomy" id="4803"/>
    <lineage>
        <taxon>Eukaryota</taxon>
        <taxon>Sar</taxon>
        <taxon>Stramenopiles</taxon>
        <taxon>Oomycota</taxon>
        <taxon>Peronosporomycetes</taxon>
        <taxon>Pythiales</taxon>
        <taxon>Pythiaceae</taxon>
    </lineage>
</organism>
<feature type="compositionally biased region" description="Low complexity" evidence="1">
    <location>
        <begin position="1"/>
        <end position="10"/>
    </location>
</feature>
<accession>A0AAV2YP43</accession>
<sequence>MAATAGAHGTAGHGKTKGRNNNNDNGGGGTATRRRKSKAHQQRNHMKQDPTPKPSFENNELTHGGHSAPPKARWDGVVHKRRYYVLIGVFLGIASVALSHFVYNSDQSIEDMITLPADSMKILREKFRVEWSKVVKHELLASIDYRPLIESADRPGMQLHQEKLQAYSPVVMIPGFTSTGLEIWNGSDCSKSYFRQRMWGTARMLQQFMLNQKCWLEHVMLNRSTGMDPEGIKLRPAYGLEAADYVIGGYWVWGKIIENLADIGYDSNNMFMASYDWRLAPMLLEQRDRYFTKLKYTIEMAKLTNDDRKVVVMAHSFGAQVWFYFMKWVESEHGGNAGPNWVDNHIEGFINIAGSTLGSMKAMSALLSGEMKDTAELGGLSKFLEYFFAPSSRASLARSWASVSTLMPIGGEAIWGNETYAPDDIVSRFAVPPEGSTDVVDESQIADHIEKHGSNGAILQFLNESQSNLTASTIREFLSEMDHYLKNVNSMFTSEIAADPSLPKYDRPEFWTNPLASALPKAANTKIFCLYGVGKPVERGYVYRTNPTAAEVKMDDNKPVVPYLLNTDYHDLPWVKAGIRYTEGDGTVPLMSLGFMCARGWREPRYNPSGMEVRIREYYHKPVAVIYDPRGGPATSDHVDIMGNHEMITDILRIAARTYDDVPEQVVSKIHDVAERVDLSPRA</sequence>
<dbReference type="EMBL" id="DAKRPA010000218">
    <property type="protein sequence ID" value="DAZ95098.1"/>
    <property type="molecule type" value="Genomic_DNA"/>
</dbReference>
<dbReference type="Gene3D" id="3.40.50.1820">
    <property type="entry name" value="alpha/beta hydrolase"/>
    <property type="match status" value="1"/>
</dbReference>
<dbReference type="PANTHER" id="PTHR11440">
    <property type="entry name" value="LECITHIN-CHOLESTEROL ACYLTRANSFERASE-RELATED"/>
    <property type="match status" value="1"/>
</dbReference>
<comment type="caution">
    <text evidence="3">The sequence shown here is derived from an EMBL/GenBank/DDBJ whole genome shotgun (WGS) entry which is preliminary data.</text>
</comment>
<name>A0AAV2YP43_9STRA</name>
<dbReference type="AlphaFoldDB" id="A0AAV2YP43"/>
<evidence type="ECO:0000256" key="2">
    <source>
        <dbReference type="SAM" id="Phobius"/>
    </source>
</evidence>
<reference evidence="3" key="1">
    <citation type="submission" date="2022-11" db="EMBL/GenBank/DDBJ databases">
        <authorList>
            <person name="Morgan W.R."/>
            <person name="Tartar A."/>
        </authorList>
    </citation>
    <scope>NUCLEOTIDE SEQUENCE</scope>
    <source>
        <strain evidence="3">ARSEF 373</strain>
    </source>
</reference>
<feature type="region of interest" description="Disordered" evidence="1">
    <location>
        <begin position="1"/>
        <end position="73"/>
    </location>
</feature>
<keyword evidence="4" id="KW-1185">Reference proteome</keyword>